<evidence type="ECO:0000256" key="9">
    <source>
        <dbReference type="ARBA" id="ARBA00022898"/>
    </source>
</evidence>
<dbReference type="GO" id="GO:0005829">
    <property type="term" value="C:cytosol"/>
    <property type="evidence" value="ECO:0007669"/>
    <property type="project" value="TreeGrafter"/>
</dbReference>
<dbReference type="AlphaFoldDB" id="A0A1Y2L0J4"/>
<evidence type="ECO:0000256" key="7">
    <source>
        <dbReference type="ARBA" id="ARBA00013053"/>
    </source>
</evidence>
<evidence type="ECO:0000256" key="4">
    <source>
        <dbReference type="ARBA" id="ARBA00004931"/>
    </source>
</evidence>
<evidence type="ECO:0000313" key="14">
    <source>
        <dbReference type="EMBL" id="OSQ37843.1"/>
    </source>
</evidence>
<evidence type="ECO:0000256" key="3">
    <source>
        <dbReference type="ARBA" id="ARBA00004824"/>
    </source>
</evidence>
<comment type="function">
    <text evidence="2">Acts on leucine, isoleucine and valine.</text>
</comment>
<dbReference type="EC" id="2.6.1.42" evidence="7"/>
<dbReference type="FunFam" id="3.20.10.10:FF:000002">
    <property type="entry name" value="D-alanine aminotransferase"/>
    <property type="match status" value="1"/>
</dbReference>
<dbReference type="Gene3D" id="3.20.10.10">
    <property type="entry name" value="D-amino Acid Aminotransferase, subunit A, domain 2"/>
    <property type="match status" value="1"/>
</dbReference>
<protein>
    <recommendedName>
        <fullName evidence="8">Probable branched-chain-amino-acid aminotransferase</fullName>
        <ecNumber evidence="7">2.6.1.42</ecNumber>
    </recommendedName>
</protein>
<reference evidence="14 15" key="1">
    <citation type="submission" date="2014-03" db="EMBL/GenBank/DDBJ databases">
        <title>The draft genome sequence of Thalassospira mesophila JCM 18969.</title>
        <authorList>
            <person name="Lai Q."/>
            <person name="Shao Z."/>
        </authorList>
    </citation>
    <scope>NUCLEOTIDE SEQUENCE [LARGE SCALE GENOMIC DNA]</scope>
    <source>
        <strain evidence="14 15">JCM 18969</strain>
    </source>
</reference>
<dbReference type="Pfam" id="PF01063">
    <property type="entry name" value="Aminotran_4"/>
    <property type="match status" value="1"/>
</dbReference>
<sequence>MSRIAYVNGRYLPHADASVHVEDRGFQFADGVYEVIAVYKDQLIDEKGHLDRLERSLAELRIAMPLARTALAQILRRMVRLNLVREGLVYMQVTRGVSPRDFPFPYAAMPTIVVTARNKAFPGREVKAATVITTPDQRWARRDIKSVALLPAALAKQKAREAGAFEAWQVDGDGFVTEGASSNAWIVTKENVIVTRAADHNILRGITRMAILDFARENGFKYEERAFSVEEAQNAREAFVSSASTFVMPIWKIDNVAISNGEMGPVAKTLRDAYFDAMDQLANDAKSKSKS</sequence>
<comment type="pathway">
    <text evidence="5">Amino-acid biosynthesis; L-leucine biosynthesis; L-leucine from 3-methyl-2-oxobutanoate: step 4/4.</text>
</comment>
<comment type="catalytic activity">
    <reaction evidence="11">
        <text>L-valine + 2-oxoglutarate = 3-methyl-2-oxobutanoate + L-glutamate</text>
        <dbReference type="Rhea" id="RHEA:24813"/>
        <dbReference type="ChEBI" id="CHEBI:11851"/>
        <dbReference type="ChEBI" id="CHEBI:16810"/>
        <dbReference type="ChEBI" id="CHEBI:29985"/>
        <dbReference type="ChEBI" id="CHEBI:57762"/>
        <dbReference type="EC" id="2.6.1.42"/>
    </reaction>
</comment>
<dbReference type="InterPro" id="IPR043132">
    <property type="entry name" value="BCAT-like_C"/>
</dbReference>
<comment type="cofactor">
    <cofactor evidence="1">
        <name>pyridoxal 5'-phosphate</name>
        <dbReference type="ChEBI" id="CHEBI:597326"/>
    </cofactor>
</comment>
<evidence type="ECO:0000256" key="6">
    <source>
        <dbReference type="ARBA" id="ARBA00009320"/>
    </source>
</evidence>
<evidence type="ECO:0000256" key="10">
    <source>
        <dbReference type="ARBA" id="ARBA00023304"/>
    </source>
</evidence>
<evidence type="ECO:0000256" key="2">
    <source>
        <dbReference type="ARBA" id="ARBA00003109"/>
    </source>
</evidence>
<dbReference type="GO" id="GO:0052654">
    <property type="term" value="F:L-leucine-2-oxoglutarate transaminase activity"/>
    <property type="evidence" value="ECO:0007669"/>
    <property type="project" value="RHEA"/>
</dbReference>
<dbReference type="PANTHER" id="PTHR42743:SF11">
    <property type="entry name" value="AMINODEOXYCHORISMATE LYASE"/>
    <property type="match status" value="1"/>
</dbReference>
<dbReference type="PANTHER" id="PTHR42743">
    <property type="entry name" value="AMINO-ACID AMINOTRANSFERASE"/>
    <property type="match status" value="1"/>
</dbReference>
<keyword evidence="10" id="KW-0100">Branched-chain amino acid biosynthesis</keyword>
<dbReference type="OrthoDB" id="9805628at2"/>
<dbReference type="SUPFAM" id="SSF56752">
    <property type="entry name" value="D-aminoacid aminotransferase-like PLP-dependent enzymes"/>
    <property type="match status" value="1"/>
</dbReference>
<proteinExistence type="inferred from homology"/>
<dbReference type="GO" id="GO:0008652">
    <property type="term" value="P:amino acid biosynthetic process"/>
    <property type="evidence" value="ECO:0007669"/>
    <property type="project" value="UniProtKB-ARBA"/>
</dbReference>
<dbReference type="CDD" id="cd01558">
    <property type="entry name" value="D-AAT_like"/>
    <property type="match status" value="1"/>
</dbReference>
<dbReference type="STRING" id="1293891.TMES_12675"/>
<evidence type="ECO:0000256" key="11">
    <source>
        <dbReference type="ARBA" id="ARBA00048212"/>
    </source>
</evidence>
<dbReference type="InterPro" id="IPR001544">
    <property type="entry name" value="Aminotrans_IV"/>
</dbReference>
<evidence type="ECO:0000256" key="13">
    <source>
        <dbReference type="ARBA" id="ARBA00049229"/>
    </source>
</evidence>
<comment type="catalytic activity">
    <reaction evidence="13">
        <text>L-leucine + 2-oxoglutarate = 4-methyl-2-oxopentanoate + L-glutamate</text>
        <dbReference type="Rhea" id="RHEA:18321"/>
        <dbReference type="ChEBI" id="CHEBI:16810"/>
        <dbReference type="ChEBI" id="CHEBI:17865"/>
        <dbReference type="ChEBI" id="CHEBI:29985"/>
        <dbReference type="ChEBI" id="CHEBI:57427"/>
        <dbReference type="EC" id="2.6.1.42"/>
    </reaction>
</comment>
<comment type="pathway">
    <text evidence="3">Amino-acid biosynthesis; L-isoleucine biosynthesis; L-isoleucine from 2-oxobutanoate: step 4/4.</text>
</comment>
<comment type="pathway">
    <text evidence="4">Amino-acid biosynthesis; L-valine biosynthesis; L-valine from pyruvate: step 4/4.</text>
</comment>
<dbReference type="Proteomes" id="UP000193391">
    <property type="component" value="Unassembled WGS sequence"/>
</dbReference>
<evidence type="ECO:0000256" key="1">
    <source>
        <dbReference type="ARBA" id="ARBA00001933"/>
    </source>
</evidence>
<dbReference type="GO" id="GO:0052656">
    <property type="term" value="F:L-isoleucine-2-oxoglutarate transaminase activity"/>
    <property type="evidence" value="ECO:0007669"/>
    <property type="project" value="RHEA"/>
</dbReference>
<accession>A0A1Y2L0J4</accession>
<name>A0A1Y2L0J4_9PROT</name>
<dbReference type="InterPro" id="IPR043131">
    <property type="entry name" value="BCAT-like_N"/>
</dbReference>
<comment type="caution">
    <text evidence="14">The sequence shown here is derived from an EMBL/GenBank/DDBJ whole genome shotgun (WGS) entry which is preliminary data.</text>
</comment>
<keyword evidence="9" id="KW-0663">Pyridoxal phosphate</keyword>
<evidence type="ECO:0000256" key="12">
    <source>
        <dbReference type="ARBA" id="ARBA00048798"/>
    </source>
</evidence>
<comment type="catalytic activity">
    <reaction evidence="12">
        <text>L-isoleucine + 2-oxoglutarate = (S)-3-methyl-2-oxopentanoate + L-glutamate</text>
        <dbReference type="Rhea" id="RHEA:24801"/>
        <dbReference type="ChEBI" id="CHEBI:16810"/>
        <dbReference type="ChEBI" id="CHEBI:29985"/>
        <dbReference type="ChEBI" id="CHEBI:35146"/>
        <dbReference type="ChEBI" id="CHEBI:58045"/>
        <dbReference type="EC" id="2.6.1.42"/>
    </reaction>
</comment>
<dbReference type="InterPro" id="IPR036038">
    <property type="entry name" value="Aminotransferase-like"/>
</dbReference>
<keyword evidence="15" id="KW-1185">Reference proteome</keyword>
<dbReference type="GO" id="GO:0009082">
    <property type="term" value="P:branched-chain amino acid biosynthetic process"/>
    <property type="evidence" value="ECO:0007669"/>
    <property type="project" value="UniProtKB-KW"/>
</dbReference>
<evidence type="ECO:0000256" key="8">
    <source>
        <dbReference type="ARBA" id="ARBA00014472"/>
    </source>
</evidence>
<dbReference type="GO" id="GO:0052655">
    <property type="term" value="F:L-valine-2-oxoglutarate transaminase activity"/>
    <property type="evidence" value="ECO:0007669"/>
    <property type="project" value="RHEA"/>
</dbReference>
<evidence type="ECO:0000256" key="5">
    <source>
        <dbReference type="ARBA" id="ARBA00005072"/>
    </source>
</evidence>
<dbReference type="EMBL" id="JFKA01000005">
    <property type="protein sequence ID" value="OSQ37843.1"/>
    <property type="molecule type" value="Genomic_DNA"/>
</dbReference>
<keyword evidence="14" id="KW-0032">Aminotransferase</keyword>
<dbReference type="Gene3D" id="3.30.470.10">
    <property type="match status" value="1"/>
</dbReference>
<dbReference type="RefSeq" id="WP_085583088.1">
    <property type="nucleotide sequence ID" value="NZ_JFKA01000005.1"/>
</dbReference>
<dbReference type="InterPro" id="IPR050571">
    <property type="entry name" value="Class-IV_PLP-Dep_Aminotrnsfr"/>
</dbReference>
<dbReference type="NCBIfam" id="NF005209">
    <property type="entry name" value="PRK06680.1"/>
    <property type="match status" value="1"/>
</dbReference>
<evidence type="ECO:0000313" key="15">
    <source>
        <dbReference type="Proteomes" id="UP000193391"/>
    </source>
</evidence>
<organism evidence="14 15">
    <name type="scientific">Thalassospira mesophila</name>
    <dbReference type="NCBI Taxonomy" id="1293891"/>
    <lineage>
        <taxon>Bacteria</taxon>
        <taxon>Pseudomonadati</taxon>
        <taxon>Pseudomonadota</taxon>
        <taxon>Alphaproteobacteria</taxon>
        <taxon>Rhodospirillales</taxon>
        <taxon>Thalassospiraceae</taxon>
        <taxon>Thalassospira</taxon>
    </lineage>
</organism>
<keyword evidence="10" id="KW-0028">Amino-acid biosynthesis</keyword>
<comment type="similarity">
    <text evidence="6">Belongs to the class-IV pyridoxal-phosphate-dependent aminotransferase family.</text>
</comment>
<gene>
    <name evidence="14" type="ORF">TMES_12675</name>
</gene>
<keyword evidence="14" id="KW-0808">Transferase</keyword>